<dbReference type="Proteomes" id="UP001548189">
    <property type="component" value="Unassembled WGS sequence"/>
</dbReference>
<dbReference type="Pfam" id="PF07264">
    <property type="entry name" value="EI24"/>
    <property type="match status" value="1"/>
</dbReference>
<comment type="caution">
    <text evidence="1">The sequence shown here is derived from an EMBL/GenBank/DDBJ whole genome shotgun (WGS) entry which is preliminary data.</text>
</comment>
<protein>
    <submittedName>
        <fullName evidence="1">Sulfate transporter CysZ</fullName>
    </submittedName>
</protein>
<keyword evidence="2" id="KW-1185">Reference proteome</keyword>
<dbReference type="InterPro" id="IPR022985">
    <property type="entry name" value="Sulfate_CysZ"/>
</dbReference>
<sequence>MQHSSLSSVQYLSKGFSLIWKPKIRTFVFIPLLINLLLLTIATIYAFENLSSWYNSLQQSDSSIIQWVMEWLDWLIWPLVVICVFIVIFFIFAFIANWIAAPFNGLLSEAVEKYLANDQFIDKPFNFSEFFNDIPRLLKREWKKFLYYLPRALGCLILFLTPLAIVAPFIWFFFNAWMAGIQYIDYPMDNHKISFSQMLKEIRQQRGSTFGFGTIVMLLTMIPVVNILVMPAAVAGGTALWFDKFHHKQH</sequence>
<gene>
    <name evidence="1" type="primary">cysZ</name>
    <name evidence="1" type="ORF">ABVT43_01150</name>
</gene>
<dbReference type="NCBIfam" id="NF003433">
    <property type="entry name" value="PRK04949.1"/>
    <property type="match status" value="1"/>
</dbReference>
<dbReference type="PANTHER" id="PTHR37468">
    <property type="entry name" value="SULFATE TRANSPORTER CYSZ"/>
    <property type="match status" value="1"/>
</dbReference>
<reference evidence="1 2" key="1">
    <citation type="submission" date="2024-06" db="EMBL/GenBank/DDBJ databases">
        <authorList>
            <person name="Li F."/>
        </authorList>
    </citation>
    <scope>NUCLEOTIDE SEQUENCE [LARGE SCALE GENOMIC DNA]</scope>
    <source>
        <strain evidence="1 2">GXAS 311</strain>
    </source>
</reference>
<accession>A0ABV2BP55</accession>
<evidence type="ECO:0000313" key="2">
    <source>
        <dbReference type="Proteomes" id="UP001548189"/>
    </source>
</evidence>
<dbReference type="HAMAP" id="MF_00468">
    <property type="entry name" value="CysZ"/>
    <property type="match status" value="1"/>
</dbReference>
<name>A0ABV2BP55_9GAMM</name>
<dbReference type="EMBL" id="JBEVCJ010000001">
    <property type="protein sequence ID" value="MET1253722.1"/>
    <property type="molecule type" value="Genomic_DNA"/>
</dbReference>
<dbReference type="InterPro" id="IPR050480">
    <property type="entry name" value="CysZ-like"/>
</dbReference>
<evidence type="ECO:0000313" key="1">
    <source>
        <dbReference type="EMBL" id="MET1253722.1"/>
    </source>
</evidence>
<dbReference type="PANTHER" id="PTHR37468:SF1">
    <property type="entry name" value="SULFATE TRANSPORTER CYSZ"/>
    <property type="match status" value="1"/>
</dbReference>
<dbReference type="InterPro" id="IPR059112">
    <property type="entry name" value="CysZ/EI24"/>
</dbReference>
<proteinExistence type="inferred from homology"/>
<organism evidence="1 2">
    <name type="scientific">Aliikangiella maris</name>
    <dbReference type="NCBI Taxonomy" id="3162458"/>
    <lineage>
        <taxon>Bacteria</taxon>
        <taxon>Pseudomonadati</taxon>
        <taxon>Pseudomonadota</taxon>
        <taxon>Gammaproteobacteria</taxon>
        <taxon>Oceanospirillales</taxon>
        <taxon>Pleioneaceae</taxon>
        <taxon>Aliikangiella</taxon>
    </lineage>
</organism>